<dbReference type="Proteomes" id="UP001153076">
    <property type="component" value="Unassembled WGS sequence"/>
</dbReference>
<name>A0A9Q1GJY6_9CARY</name>
<evidence type="ECO:0000313" key="1">
    <source>
        <dbReference type="EMBL" id="KAJ8420556.1"/>
    </source>
</evidence>
<keyword evidence="2" id="KW-1185">Reference proteome</keyword>
<dbReference type="EMBL" id="JAKOGI010003343">
    <property type="protein sequence ID" value="KAJ8420556.1"/>
    <property type="molecule type" value="Genomic_DNA"/>
</dbReference>
<accession>A0A9Q1GJY6</accession>
<protein>
    <submittedName>
        <fullName evidence="1">Uncharacterized protein</fullName>
    </submittedName>
</protein>
<evidence type="ECO:0000313" key="2">
    <source>
        <dbReference type="Proteomes" id="UP001153076"/>
    </source>
</evidence>
<reference evidence="1" key="1">
    <citation type="submission" date="2022-04" db="EMBL/GenBank/DDBJ databases">
        <title>Carnegiea gigantea Genome sequencing and assembly v2.</title>
        <authorList>
            <person name="Copetti D."/>
            <person name="Sanderson M.J."/>
            <person name="Burquez A."/>
            <person name="Wojciechowski M.F."/>
        </authorList>
    </citation>
    <scope>NUCLEOTIDE SEQUENCE</scope>
    <source>
        <strain evidence="1">SGP5-SGP5p</strain>
        <tissue evidence="1">Aerial part</tissue>
    </source>
</reference>
<proteinExistence type="predicted"/>
<sequence length="309" mass="34464">MYFLGLLVDEALPLLLPTVLNVSCHLLWSGVPSLKDRQPRPCLLCIKQNGSQVRPKEENLLTLGRPVPLETFLRIKSPAAARKKSFAKNFNLGSQFKGSLSLDLLFLLLGPFTNSMARAINLGIGRGLSSSRMYNWKWRAVFLSSVVGSLKGFLTSLPSFQLGTFPKPSSRRRKRKLYFQCFTFDFFSMVFMNPSLLLKQYHPKSPGPSRWYAQKNTSRVGEATQLRKSKTIVESQTINSYTFRGQLNHGGIHLMDHKGIPSRQEGRSLGWESDCLDHPTGPSGLGPLGTPVLLPQSLALILQVNGLFS</sequence>
<gene>
    <name evidence="1" type="ORF">Cgig2_014919</name>
</gene>
<organism evidence="1 2">
    <name type="scientific">Carnegiea gigantea</name>
    <dbReference type="NCBI Taxonomy" id="171969"/>
    <lineage>
        <taxon>Eukaryota</taxon>
        <taxon>Viridiplantae</taxon>
        <taxon>Streptophyta</taxon>
        <taxon>Embryophyta</taxon>
        <taxon>Tracheophyta</taxon>
        <taxon>Spermatophyta</taxon>
        <taxon>Magnoliopsida</taxon>
        <taxon>eudicotyledons</taxon>
        <taxon>Gunneridae</taxon>
        <taxon>Pentapetalae</taxon>
        <taxon>Caryophyllales</taxon>
        <taxon>Cactineae</taxon>
        <taxon>Cactaceae</taxon>
        <taxon>Cactoideae</taxon>
        <taxon>Echinocereeae</taxon>
        <taxon>Carnegiea</taxon>
    </lineage>
</organism>
<dbReference type="AlphaFoldDB" id="A0A9Q1GJY6"/>
<comment type="caution">
    <text evidence="1">The sequence shown here is derived from an EMBL/GenBank/DDBJ whole genome shotgun (WGS) entry which is preliminary data.</text>
</comment>